<organism evidence="2 3">
    <name type="scientific">Arachis hypogaea</name>
    <name type="common">Peanut</name>
    <dbReference type="NCBI Taxonomy" id="3818"/>
    <lineage>
        <taxon>Eukaryota</taxon>
        <taxon>Viridiplantae</taxon>
        <taxon>Streptophyta</taxon>
        <taxon>Embryophyta</taxon>
        <taxon>Tracheophyta</taxon>
        <taxon>Spermatophyta</taxon>
        <taxon>Magnoliopsida</taxon>
        <taxon>eudicotyledons</taxon>
        <taxon>Gunneridae</taxon>
        <taxon>Pentapetalae</taxon>
        <taxon>rosids</taxon>
        <taxon>fabids</taxon>
        <taxon>Fabales</taxon>
        <taxon>Fabaceae</taxon>
        <taxon>Papilionoideae</taxon>
        <taxon>50 kb inversion clade</taxon>
        <taxon>dalbergioids sensu lato</taxon>
        <taxon>Dalbergieae</taxon>
        <taxon>Pterocarpus clade</taxon>
        <taxon>Arachis</taxon>
    </lineage>
</organism>
<feature type="region of interest" description="Disordered" evidence="1">
    <location>
        <begin position="149"/>
        <end position="208"/>
    </location>
</feature>
<keyword evidence="3" id="KW-1185">Reference proteome</keyword>
<proteinExistence type="predicted"/>
<comment type="caution">
    <text evidence="2">The sequence shown here is derived from an EMBL/GenBank/DDBJ whole genome shotgun (WGS) entry which is preliminary data.</text>
</comment>
<gene>
    <name evidence="2" type="ORF">Ahy_B05g078138</name>
</gene>
<evidence type="ECO:0000256" key="1">
    <source>
        <dbReference type="SAM" id="MobiDB-lite"/>
    </source>
</evidence>
<name>A0A444Z6D4_ARAHY</name>
<dbReference type="InterPro" id="IPR036778">
    <property type="entry name" value="OHCU_decarboxylase_sf"/>
</dbReference>
<dbReference type="EMBL" id="SDMP01000015">
    <property type="protein sequence ID" value="RYR09736.1"/>
    <property type="molecule type" value="Genomic_DNA"/>
</dbReference>
<evidence type="ECO:0000313" key="3">
    <source>
        <dbReference type="Proteomes" id="UP000289738"/>
    </source>
</evidence>
<protein>
    <recommendedName>
        <fullName evidence="4">Oxo-4-hydroxy-4-carboxy-5-ureidoimidazoline decarboxylase domain-containing protein</fullName>
    </recommendedName>
</protein>
<dbReference type="Gene3D" id="1.10.3330.10">
    <property type="entry name" value="Oxo-4-hydroxy-4-carboxy-5-ureidoimidazoline decarboxylase"/>
    <property type="match status" value="1"/>
</dbReference>
<reference evidence="2 3" key="1">
    <citation type="submission" date="2019-01" db="EMBL/GenBank/DDBJ databases">
        <title>Sequencing of cultivated peanut Arachis hypogaea provides insights into genome evolution and oil improvement.</title>
        <authorList>
            <person name="Chen X."/>
        </authorList>
    </citation>
    <scope>NUCLEOTIDE SEQUENCE [LARGE SCALE GENOMIC DNA]</scope>
    <source>
        <strain evidence="3">cv. Fuhuasheng</strain>
        <tissue evidence="2">Leaves</tissue>
    </source>
</reference>
<feature type="compositionally biased region" description="Acidic residues" evidence="1">
    <location>
        <begin position="165"/>
        <end position="180"/>
    </location>
</feature>
<dbReference type="AlphaFoldDB" id="A0A444Z6D4"/>
<sequence length="227" mass="26275">MPEFDAEGLRLTRDVFLQSHFFIVLVHSFYVCGLSWKLECRDFYLICKSRCFVEKMIEASPFYSLDDVTSFARKLWSKNSSIQSWLDAFSGHRHLTQAIGHVPASMMKYIVQSRYENSLVVELDITAREEFKLIEHGLERLWDRMSRDNIQKESEESGEVVPDSLEGEDVVSSDSSDGEDSAGQKASMLSYDLNRTPEENEYPYNGMSPEKKNAWHLAMWATRYLNP</sequence>
<evidence type="ECO:0008006" key="4">
    <source>
        <dbReference type="Google" id="ProtNLM"/>
    </source>
</evidence>
<evidence type="ECO:0000313" key="2">
    <source>
        <dbReference type="EMBL" id="RYR09736.1"/>
    </source>
</evidence>
<dbReference type="Proteomes" id="UP000289738">
    <property type="component" value="Chromosome B05"/>
</dbReference>
<accession>A0A444Z6D4</accession>